<dbReference type="InterPro" id="IPR054612">
    <property type="entry name" value="Phage_capsid-like_C"/>
</dbReference>
<feature type="domain" description="Phage capsid-like C-terminal" evidence="2">
    <location>
        <begin position="69"/>
        <end position="329"/>
    </location>
</feature>
<dbReference type="Proteomes" id="UP000185739">
    <property type="component" value="Chromosome"/>
</dbReference>
<dbReference type="RefSeq" id="WP_075149138.1">
    <property type="nucleotide sequence ID" value="NZ_CP018839.1"/>
</dbReference>
<organism evidence="3 4">
    <name type="scientific">Thauera chlorobenzoica</name>
    <dbReference type="NCBI Taxonomy" id="96773"/>
    <lineage>
        <taxon>Bacteria</taxon>
        <taxon>Pseudomonadati</taxon>
        <taxon>Pseudomonadota</taxon>
        <taxon>Betaproteobacteria</taxon>
        <taxon>Rhodocyclales</taxon>
        <taxon>Zoogloeaceae</taxon>
        <taxon>Thauera</taxon>
    </lineage>
</organism>
<evidence type="ECO:0000313" key="4">
    <source>
        <dbReference type="Proteomes" id="UP000185739"/>
    </source>
</evidence>
<evidence type="ECO:0000313" key="3">
    <source>
        <dbReference type="EMBL" id="APR05836.1"/>
    </source>
</evidence>
<reference evidence="3 4" key="1">
    <citation type="submission" date="2016-12" db="EMBL/GenBank/DDBJ databases">
        <title>Complete genome sequence of Thauera chlorobenzoica, a Betaproteobacterium degrading haloaromatics anaerobically to CO2 and halides.</title>
        <authorList>
            <person name="Goris T."/>
            <person name="Mergelsberg M."/>
            <person name="Boll M."/>
        </authorList>
    </citation>
    <scope>NUCLEOTIDE SEQUENCE [LARGE SCALE GENOMIC DNA]</scope>
    <source>
        <strain evidence="3 4">3CB1</strain>
    </source>
</reference>
<name>A0A1H5Z2Z1_9RHOO</name>
<dbReference type="AlphaFoldDB" id="A0A1H5Z2Z1"/>
<dbReference type="EMBL" id="CP018839">
    <property type="protein sequence ID" value="APR05836.1"/>
    <property type="molecule type" value="Genomic_DNA"/>
</dbReference>
<dbReference type="KEGG" id="tcl:Tchl_3021"/>
<dbReference type="Pfam" id="PF05065">
    <property type="entry name" value="Phage_capsid"/>
    <property type="match status" value="1"/>
</dbReference>
<sequence>MTAPVSILAKGTQFARLAICLGRARGEGLPAALQIAEATYGAHSQVATVLRAAVGAGTTDDSQFAAPLVEAQIIANDFLEATRTRSVLSKLDLRRVPTKVAVPVQTGRATAYWAGHGAPKPLSKGSLDTATLEPRKVVGIVPLSRDLVRLSNGTAEALVRRDLVNGAAALADSSFLDPTNVGVAGVQPASITAGLTPVASSGNVTTDLEALIDAYAGDLETAAFITDPLSAVKIGLRSSGSNAVVVGARGGEAVGIPVFTSSGSPRSTSGGQIVLLDQTAVLMADEGIRLDVSEQAALQFDDAPSAGAQALVSLWQNNLVAFLIERRLNWAAPLAGTVVVLNGALY</sequence>
<dbReference type="SUPFAM" id="SSF56563">
    <property type="entry name" value="Major capsid protein gp5"/>
    <property type="match status" value="1"/>
</dbReference>
<gene>
    <name evidence="3" type="ORF">Tchl_3021</name>
</gene>
<comment type="subcellular location">
    <subcellularLocation>
        <location evidence="1">Virion</location>
    </subcellularLocation>
</comment>
<dbReference type="STRING" id="96773.Tchl_3021"/>
<protein>
    <submittedName>
        <fullName evidence="3">Phage capsid and scaffold</fullName>
    </submittedName>
</protein>
<proteinExistence type="predicted"/>
<dbReference type="InterPro" id="IPR024455">
    <property type="entry name" value="Phage_capsid"/>
</dbReference>
<dbReference type="Gene3D" id="3.30.2320.10">
    <property type="entry name" value="hypothetical protein PF0899 domain"/>
    <property type="match status" value="1"/>
</dbReference>
<accession>A0A1H5Z2Z1</accession>
<dbReference type="Gene3D" id="3.30.2400.10">
    <property type="entry name" value="Major capsid protein gp5"/>
    <property type="match status" value="1"/>
</dbReference>
<evidence type="ECO:0000256" key="1">
    <source>
        <dbReference type="ARBA" id="ARBA00004328"/>
    </source>
</evidence>
<evidence type="ECO:0000259" key="2">
    <source>
        <dbReference type="Pfam" id="PF05065"/>
    </source>
</evidence>
<dbReference type="NCBIfam" id="TIGR01554">
    <property type="entry name" value="major_cap_HK97"/>
    <property type="match status" value="1"/>
</dbReference>
<keyword evidence="4" id="KW-1185">Reference proteome</keyword>